<evidence type="ECO:0000256" key="2">
    <source>
        <dbReference type="SAM" id="MobiDB-lite"/>
    </source>
</evidence>
<protein>
    <recommendedName>
        <fullName evidence="5">Ribosomal protein L10</fullName>
    </recommendedName>
</protein>
<dbReference type="InterPro" id="IPR043141">
    <property type="entry name" value="Ribosomal_uL10-like_sf"/>
</dbReference>
<reference evidence="3 4" key="1">
    <citation type="submission" date="2018-10" db="EMBL/GenBank/DDBJ databases">
        <title>Fifty Aureobasidium pullulans genomes reveal a recombining polyextremotolerant generalist.</title>
        <authorList>
            <person name="Gostincar C."/>
            <person name="Turk M."/>
            <person name="Zajc J."/>
            <person name="Gunde-Cimerman N."/>
        </authorList>
    </citation>
    <scope>NUCLEOTIDE SEQUENCE [LARGE SCALE GENOMIC DNA]</scope>
    <source>
        <strain evidence="3 4">EXF-3519</strain>
    </source>
</reference>
<dbReference type="Proteomes" id="UP000309734">
    <property type="component" value="Unassembled WGS sequence"/>
</dbReference>
<feature type="region of interest" description="Disordered" evidence="2">
    <location>
        <begin position="189"/>
        <end position="220"/>
    </location>
</feature>
<comment type="similarity">
    <text evidence="1">Belongs to the universal ribosomal protein uL10 family.</text>
</comment>
<evidence type="ECO:0000256" key="1">
    <source>
        <dbReference type="ARBA" id="ARBA00008889"/>
    </source>
</evidence>
<dbReference type="SUPFAM" id="SSF160369">
    <property type="entry name" value="Ribosomal protein L10-like"/>
    <property type="match status" value="1"/>
</dbReference>
<proteinExistence type="inferred from homology"/>
<evidence type="ECO:0008006" key="5">
    <source>
        <dbReference type="Google" id="ProtNLM"/>
    </source>
</evidence>
<dbReference type="AlphaFoldDB" id="A0A4S9W7Y9"/>
<sequence length="382" mass="41546">MRPCARFPEDAEVALNGKSRASTLSLLVHITSNIIMPPRLRLHASKRLRLSTPSAAYPSCQCRYASLATATTPAASIESTIHASSPIARYPPTQPPPYKPAEFRKTQLHRLYTSLIRSSPLMLVFQHNNLKASEFSGIRRQLNFALQKVDAELGTEASPSVVGKYTELQIVQTGIFASAVKVAESFNPELFPDTPRTHHPQDPATNTSTTLNTKPASPQFTHSLSKSAWKTARSAKVQTGLEPLLSGPLVVLTFPLVSPQHLKAAMTILSPSEAFPAPKRKANPGLYEPGIQSGLQKLMLLGARVEGKVFDLDGTKWVGGISGGLDGLRAQLVYMLQSLPATLTNTLEGAAKSLYVTVESRRLDMEPKDEKSESAEAEKKEE</sequence>
<organism evidence="3 4">
    <name type="scientific">Aureobasidium pullulans</name>
    <name type="common">Black yeast</name>
    <name type="synonym">Pullularia pullulans</name>
    <dbReference type="NCBI Taxonomy" id="5580"/>
    <lineage>
        <taxon>Eukaryota</taxon>
        <taxon>Fungi</taxon>
        <taxon>Dikarya</taxon>
        <taxon>Ascomycota</taxon>
        <taxon>Pezizomycotina</taxon>
        <taxon>Dothideomycetes</taxon>
        <taxon>Dothideomycetidae</taxon>
        <taxon>Dothideales</taxon>
        <taxon>Saccotheciaceae</taxon>
        <taxon>Aureobasidium</taxon>
    </lineage>
</organism>
<evidence type="ECO:0000313" key="4">
    <source>
        <dbReference type="Proteomes" id="UP000309734"/>
    </source>
</evidence>
<feature type="compositionally biased region" description="Polar residues" evidence="2">
    <location>
        <begin position="203"/>
        <end position="220"/>
    </location>
</feature>
<dbReference type="PANTHER" id="PTHR11560">
    <property type="entry name" value="39S RIBOSOMAL PROTEIN L10, MITOCHONDRIAL"/>
    <property type="match status" value="1"/>
</dbReference>
<gene>
    <name evidence="3" type="ORF">D6C85_09605</name>
</gene>
<feature type="region of interest" description="Disordered" evidence="2">
    <location>
        <begin position="362"/>
        <end position="382"/>
    </location>
</feature>
<name>A0A4S9W7Y9_AURPU</name>
<accession>A0A4S9W7Y9</accession>
<dbReference type="InterPro" id="IPR047865">
    <property type="entry name" value="Ribosomal_uL10_bac_type"/>
</dbReference>
<dbReference type="EMBL" id="QZBS01000554">
    <property type="protein sequence ID" value="THZ61160.1"/>
    <property type="molecule type" value="Genomic_DNA"/>
</dbReference>
<evidence type="ECO:0000313" key="3">
    <source>
        <dbReference type="EMBL" id="THZ61160.1"/>
    </source>
</evidence>
<comment type="caution">
    <text evidence="3">The sequence shown here is derived from an EMBL/GenBank/DDBJ whole genome shotgun (WGS) entry which is preliminary data.</text>
</comment>